<dbReference type="Pfam" id="PF03477">
    <property type="entry name" value="ATP-cone"/>
    <property type="match status" value="1"/>
</dbReference>
<dbReference type="GO" id="GO:0005524">
    <property type="term" value="F:ATP binding"/>
    <property type="evidence" value="ECO:0007669"/>
    <property type="project" value="UniProtKB-UniRule"/>
</dbReference>
<evidence type="ECO:0000256" key="6">
    <source>
        <dbReference type="ARBA" id="ARBA00023125"/>
    </source>
</evidence>
<dbReference type="EMBL" id="SNTY01000025">
    <property type="protein sequence ID" value="TEU26873.1"/>
    <property type="molecule type" value="Genomic_DNA"/>
</dbReference>
<name>A0A4Y7XC69_9GAMM</name>
<keyword evidence="5 8" id="KW-0805">Transcription regulation</keyword>
<reference evidence="11 12" key="1">
    <citation type="submission" date="2019-03" db="EMBL/GenBank/DDBJ databases">
        <title>Alkanindiges illinoisensis: a potential pathogenic isolated from ascites of a gastric cancer patient with abdominal metastasis.</title>
        <authorList>
            <person name="Hu X."/>
            <person name="Yang B."/>
            <person name="Yan X."/>
            <person name="Lin L."/>
            <person name="Zhao H."/>
            <person name="Zhou F."/>
            <person name="Su B."/>
            <person name="Chen J."/>
            <person name="Rui Y."/>
            <person name="Wang Q."/>
            <person name="Zheng L."/>
        </authorList>
    </citation>
    <scope>NUCLEOTIDE SEQUENCE [LARGE SCALE GENOMIC DNA]</scope>
    <source>
        <strain evidence="11 12">NFYY 23406</strain>
    </source>
</reference>
<feature type="zinc finger region" evidence="8">
    <location>
        <begin position="3"/>
        <end position="34"/>
    </location>
</feature>
<sequence length="184" mass="21242">MHCPFCNAPDSKVIDSRLAAEGRQIRRRRECVACGDRFTTFESYDVVMPRVIKSNGRNEPFNEEKLRHSLTLALQKRPVSQDQIEATLLDIGQHLRRLGERDVTSRKIGEIVMQSLYDLDHVAYVRFASVYRDFQDVDAFKREIEQMGMEQTGIARNMLEQTSVEKPVLEKPVSEKLSKDSQKP</sequence>
<evidence type="ECO:0000313" key="12">
    <source>
        <dbReference type="Proteomes" id="UP000297834"/>
    </source>
</evidence>
<dbReference type="InterPro" id="IPR055173">
    <property type="entry name" value="NrdR-like_N"/>
</dbReference>
<feature type="domain" description="ATP-cone" evidence="10">
    <location>
        <begin position="49"/>
        <end position="139"/>
    </location>
</feature>
<keyword evidence="8" id="KW-0479">Metal-binding</keyword>
<comment type="function">
    <text evidence="8">Negatively regulates transcription of bacterial ribonucleotide reductase nrd genes and operons by binding to NrdR-boxes.</text>
</comment>
<dbReference type="Proteomes" id="UP000297834">
    <property type="component" value="Unassembled WGS sequence"/>
</dbReference>
<evidence type="ECO:0000256" key="3">
    <source>
        <dbReference type="ARBA" id="ARBA00022771"/>
    </source>
</evidence>
<comment type="similarity">
    <text evidence="8">Belongs to the NrdR family.</text>
</comment>
<keyword evidence="1 8" id="KW-0678">Repressor</keyword>
<organism evidence="11 12">
    <name type="scientific">Alkanindiges illinoisensis</name>
    <dbReference type="NCBI Taxonomy" id="197183"/>
    <lineage>
        <taxon>Bacteria</taxon>
        <taxon>Pseudomonadati</taxon>
        <taxon>Pseudomonadota</taxon>
        <taxon>Gammaproteobacteria</taxon>
        <taxon>Moraxellales</taxon>
        <taxon>Moraxellaceae</taxon>
        <taxon>Alkanindiges</taxon>
    </lineage>
</organism>
<comment type="caution">
    <text evidence="11">The sequence shown here is derived from an EMBL/GenBank/DDBJ whole genome shotgun (WGS) entry which is preliminary data.</text>
</comment>
<dbReference type="InterPro" id="IPR003796">
    <property type="entry name" value="RNR_NrdR-like"/>
</dbReference>
<dbReference type="InterPro" id="IPR005144">
    <property type="entry name" value="ATP-cone_dom"/>
</dbReference>
<keyword evidence="3 8" id="KW-0863">Zinc-finger</keyword>
<dbReference type="STRING" id="1120977.GCA_000619845_02560"/>
<dbReference type="HAMAP" id="MF_00440">
    <property type="entry name" value="NrdR"/>
    <property type="match status" value="1"/>
</dbReference>
<evidence type="ECO:0000256" key="5">
    <source>
        <dbReference type="ARBA" id="ARBA00023015"/>
    </source>
</evidence>
<evidence type="ECO:0000256" key="2">
    <source>
        <dbReference type="ARBA" id="ARBA00022741"/>
    </source>
</evidence>
<evidence type="ECO:0000259" key="10">
    <source>
        <dbReference type="PROSITE" id="PS51161"/>
    </source>
</evidence>
<proteinExistence type="inferred from homology"/>
<evidence type="ECO:0000313" key="11">
    <source>
        <dbReference type="EMBL" id="TEU26873.1"/>
    </source>
</evidence>
<protein>
    <recommendedName>
        <fullName evidence="8">Transcriptional repressor NrdR</fullName>
    </recommendedName>
</protein>
<feature type="region of interest" description="Disordered" evidence="9">
    <location>
        <begin position="163"/>
        <end position="184"/>
    </location>
</feature>
<gene>
    <name evidence="8 11" type="primary">nrdR</name>
    <name evidence="11" type="ORF">E2B99_07655</name>
</gene>
<dbReference type="GO" id="GO:0003677">
    <property type="term" value="F:DNA binding"/>
    <property type="evidence" value="ECO:0007669"/>
    <property type="project" value="UniProtKB-KW"/>
</dbReference>
<dbReference type="GO" id="GO:0008270">
    <property type="term" value="F:zinc ion binding"/>
    <property type="evidence" value="ECO:0007669"/>
    <property type="project" value="UniProtKB-UniRule"/>
</dbReference>
<keyword evidence="2 8" id="KW-0547">Nucleotide-binding</keyword>
<dbReference type="Pfam" id="PF22811">
    <property type="entry name" value="Zn_ribbon_NrdR"/>
    <property type="match status" value="1"/>
</dbReference>
<dbReference type="GO" id="GO:0045892">
    <property type="term" value="P:negative regulation of DNA-templated transcription"/>
    <property type="evidence" value="ECO:0007669"/>
    <property type="project" value="UniProtKB-UniRule"/>
</dbReference>
<dbReference type="PROSITE" id="PS51161">
    <property type="entry name" value="ATP_CONE"/>
    <property type="match status" value="1"/>
</dbReference>
<feature type="compositionally biased region" description="Basic and acidic residues" evidence="9">
    <location>
        <begin position="167"/>
        <end position="184"/>
    </location>
</feature>
<dbReference type="OrthoDB" id="9807461at2"/>
<dbReference type="PANTHER" id="PTHR30455">
    <property type="entry name" value="TRANSCRIPTIONAL REPRESSOR NRDR"/>
    <property type="match status" value="1"/>
</dbReference>
<evidence type="ECO:0000256" key="9">
    <source>
        <dbReference type="SAM" id="MobiDB-lite"/>
    </source>
</evidence>
<evidence type="ECO:0000256" key="7">
    <source>
        <dbReference type="ARBA" id="ARBA00023163"/>
    </source>
</evidence>
<keyword evidence="8" id="KW-0862">Zinc</keyword>
<dbReference type="PANTHER" id="PTHR30455:SF2">
    <property type="entry name" value="TRANSCRIPTIONAL REPRESSOR NRDR"/>
    <property type="match status" value="1"/>
</dbReference>
<keyword evidence="6 8" id="KW-0238">DNA-binding</keyword>
<keyword evidence="7 8" id="KW-0804">Transcription</keyword>
<evidence type="ECO:0000256" key="4">
    <source>
        <dbReference type="ARBA" id="ARBA00022840"/>
    </source>
</evidence>
<keyword evidence="12" id="KW-1185">Reference proteome</keyword>
<evidence type="ECO:0000256" key="1">
    <source>
        <dbReference type="ARBA" id="ARBA00022491"/>
    </source>
</evidence>
<comment type="cofactor">
    <cofactor evidence="8">
        <name>Zn(2+)</name>
        <dbReference type="ChEBI" id="CHEBI:29105"/>
    </cofactor>
    <text evidence="8">Binds 1 zinc ion.</text>
</comment>
<dbReference type="AlphaFoldDB" id="A0A4Y7XC69"/>
<accession>A0A4Y7XC69</accession>
<keyword evidence="4 8" id="KW-0067">ATP-binding</keyword>
<dbReference type="NCBIfam" id="TIGR00244">
    <property type="entry name" value="transcriptional regulator NrdR"/>
    <property type="match status" value="1"/>
</dbReference>
<evidence type="ECO:0000256" key="8">
    <source>
        <dbReference type="HAMAP-Rule" id="MF_00440"/>
    </source>
</evidence>